<dbReference type="InterPro" id="IPR000073">
    <property type="entry name" value="AB_hydrolase_1"/>
</dbReference>
<reference evidence="3" key="2">
    <citation type="submission" date="2015-01" db="EMBL/GenBank/DDBJ databases">
        <title>Evolutionary Origins and Diversification of the Mycorrhizal Mutualists.</title>
        <authorList>
            <consortium name="DOE Joint Genome Institute"/>
            <consortium name="Mycorrhizal Genomics Consortium"/>
            <person name="Kohler A."/>
            <person name="Kuo A."/>
            <person name="Nagy L.G."/>
            <person name="Floudas D."/>
            <person name="Copeland A."/>
            <person name="Barry K.W."/>
            <person name="Cichocki N."/>
            <person name="Veneault-Fourrey C."/>
            <person name="LaButti K."/>
            <person name="Lindquist E.A."/>
            <person name="Lipzen A."/>
            <person name="Lundell T."/>
            <person name="Morin E."/>
            <person name="Murat C."/>
            <person name="Riley R."/>
            <person name="Ohm R."/>
            <person name="Sun H."/>
            <person name="Tunlid A."/>
            <person name="Henrissat B."/>
            <person name="Grigoriev I.V."/>
            <person name="Hibbett D.S."/>
            <person name="Martin F."/>
        </authorList>
    </citation>
    <scope>NUCLEOTIDE SEQUENCE [LARGE SCALE GENOMIC DNA]</scope>
    <source>
        <strain evidence="3">Ve08.2h10</strain>
    </source>
</reference>
<sequence>MGTLERSLRSTLYTNTLLAGPEIKLHMRSSSTEEQYLPMPRGRTLAYSAAGTPTSTTVALYLHGAFTVGNASKPPKPMVDEDKPIHYICPTLPGWGKTSPPLPDTEYVDCVTGDMTALLEHLYPNNADEIKLYVAGASFGSLPAQMLYGAPYAKFPFGRRIAGLLLVVPTASYRHFTDYYKTLDWFSYLFAGPIVKYDYFQIVPKIMALLIGAQFANADRAEAALKRSLFATMDDDEREVYRKWREDNRVSEREALRELAELAVRSVQTSWEGIRMLPRIGHADWGFHPDTLDEEHNRPPVLVVSARQDRMAPEVHQRYLVDHYKNARMKYIDGGHSAPRYYMDELWDELFSR</sequence>
<dbReference type="Pfam" id="PF12697">
    <property type="entry name" value="Abhydrolase_6"/>
    <property type="match status" value="1"/>
</dbReference>
<evidence type="ECO:0000313" key="3">
    <source>
        <dbReference type="Proteomes" id="UP000054538"/>
    </source>
</evidence>
<protein>
    <recommendedName>
        <fullName evidence="1">AB hydrolase-1 domain-containing protein</fullName>
    </recommendedName>
</protein>
<dbReference type="InParanoid" id="A0A0D0DGE1"/>
<organism evidence="2 3">
    <name type="scientific">Paxillus rubicundulus Ve08.2h10</name>
    <dbReference type="NCBI Taxonomy" id="930991"/>
    <lineage>
        <taxon>Eukaryota</taxon>
        <taxon>Fungi</taxon>
        <taxon>Dikarya</taxon>
        <taxon>Basidiomycota</taxon>
        <taxon>Agaricomycotina</taxon>
        <taxon>Agaricomycetes</taxon>
        <taxon>Agaricomycetidae</taxon>
        <taxon>Boletales</taxon>
        <taxon>Paxilineae</taxon>
        <taxon>Paxillaceae</taxon>
        <taxon>Paxillus</taxon>
    </lineage>
</organism>
<dbReference type="AlphaFoldDB" id="A0A0D0DGE1"/>
<evidence type="ECO:0000313" key="2">
    <source>
        <dbReference type="EMBL" id="KIK96952.1"/>
    </source>
</evidence>
<dbReference type="EMBL" id="KN824959">
    <property type="protein sequence ID" value="KIK96952.1"/>
    <property type="molecule type" value="Genomic_DNA"/>
</dbReference>
<feature type="domain" description="AB hydrolase-1" evidence="1">
    <location>
        <begin position="84"/>
        <end position="344"/>
    </location>
</feature>
<keyword evidence="3" id="KW-1185">Reference proteome</keyword>
<gene>
    <name evidence="2" type="ORF">PAXRUDRAFT_825439</name>
</gene>
<dbReference type="SUPFAM" id="SSF53474">
    <property type="entry name" value="alpha/beta-Hydrolases"/>
    <property type="match status" value="1"/>
</dbReference>
<reference evidence="2 3" key="1">
    <citation type="submission" date="2014-04" db="EMBL/GenBank/DDBJ databases">
        <authorList>
            <consortium name="DOE Joint Genome Institute"/>
            <person name="Kuo A."/>
            <person name="Kohler A."/>
            <person name="Jargeat P."/>
            <person name="Nagy L.G."/>
            <person name="Floudas D."/>
            <person name="Copeland A."/>
            <person name="Barry K.W."/>
            <person name="Cichocki N."/>
            <person name="Veneault-Fourrey C."/>
            <person name="LaButti K."/>
            <person name="Lindquist E.A."/>
            <person name="Lipzen A."/>
            <person name="Lundell T."/>
            <person name="Morin E."/>
            <person name="Murat C."/>
            <person name="Sun H."/>
            <person name="Tunlid A."/>
            <person name="Henrissat B."/>
            <person name="Grigoriev I.V."/>
            <person name="Hibbett D.S."/>
            <person name="Martin F."/>
            <person name="Nordberg H.P."/>
            <person name="Cantor M.N."/>
            <person name="Hua S.X."/>
        </authorList>
    </citation>
    <scope>NUCLEOTIDE SEQUENCE [LARGE SCALE GENOMIC DNA]</scope>
    <source>
        <strain evidence="2 3">Ve08.2h10</strain>
    </source>
</reference>
<dbReference type="OrthoDB" id="294702at2759"/>
<proteinExistence type="predicted"/>
<dbReference type="InterPro" id="IPR029058">
    <property type="entry name" value="AB_hydrolase_fold"/>
</dbReference>
<dbReference type="HOGENOM" id="CLU_071634_0_0_1"/>
<evidence type="ECO:0000259" key="1">
    <source>
        <dbReference type="Pfam" id="PF12697"/>
    </source>
</evidence>
<dbReference type="Proteomes" id="UP000054538">
    <property type="component" value="Unassembled WGS sequence"/>
</dbReference>
<dbReference type="Gene3D" id="3.40.50.1820">
    <property type="entry name" value="alpha/beta hydrolase"/>
    <property type="match status" value="1"/>
</dbReference>
<accession>A0A0D0DGE1</accession>
<name>A0A0D0DGE1_9AGAM</name>